<keyword evidence="5" id="KW-0325">Glycoprotein</keyword>
<feature type="transmembrane region" description="Helical" evidence="7">
    <location>
        <begin position="479"/>
        <end position="497"/>
    </location>
</feature>
<evidence type="ECO:0000256" key="7">
    <source>
        <dbReference type="SAM" id="Phobius"/>
    </source>
</evidence>
<accession>A0A7R9PVD2</accession>
<dbReference type="AlphaFoldDB" id="A0A7R9PVD2"/>
<evidence type="ECO:0000256" key="3">
    <source>
        <dbReference type="ARBA" id="ARBA00022989"/>
    </source>
</evidence>
<feature type="transmembrane region" description="Helical" evidence="7">
    <location>
        <begin position="607"/>
        <end position="625"/>
    </location>
</feature>
<sequence>MDNILSSYQKKIGSYDKQKWEQTIDERMLKGLSGMSGVNAIPKKVAKVKTELIDLDLIRGTAFTKAKSQQGWLSATFSGINRVILLPLYLKWWREQTNAFICLLLLALYVLQVISLRIYFEDGLSSTSDQFSEVPASEVLMPIVMMTILGVIHTQIVGTKLVNKTQSSFHPSKYATNSQNLQKKKRKRKPKQSPDKGTEKSETRTVKTGGSDDESGLGSLDIKEDVVSNKPLGERRGLSSIERLNFETTIPSIQITERISVENSDLSSDEFDLEDSSCNQYFWRRFSDSKSFKSKRKLNNMNELEVTSRRYSEGSKDAKNNKYRDTLRSKKRKRIKSLHLSPPVNHHKHKDYSSCESEGTLSPTTPNTPTPGMGMASDLDWPLINSEGTSDEDDSHQETTTSTAAKYFIYPEFGEEVSAPLYTIFNELCHDSHDDNTNETKVSCAVWQQHECQKVDLSVADISSSIIRKVDSIKHSSEYIYLGFVFSIILAILPGLFRVQQNGNSASAQTNTSEIIDLLNFPTLDLYFIGEYRAKRSEVPHFRLHKVRNLKAWLSVRSYLRRHGPIRSVDAICSSSFVIAVCILTFICLQLLKESEMCAAKLYCWEMVFWNLALGLYIMRLMILGSRINRKYRENLSILITEQINLYLQLEQKPHKKEELTLANHVLKLAADLLKELESPYKISGFCANPYLYNITKVVVFRRKRRQECLNNPKFNFEIF</sequence>
<evidence type="ECO:0000256" key="2">
    <source>
        <dbReference type="ARBA" id="ARBA00022692"/>
    </source>
</evidence>
<keyword evidence="4 7" id="KW-0472">Membrane</keyword>
<feature type="transmembrane region" description="Helical" evidence="7">
    <location>
        <begin position="139"/>
        <end position="158"/>
    </location>
</feature>
<dbReference type="GO" id="GO:0005783">
    <property type="term" value="C:endoplasmic reticulum"/>
    <property type="evidence" value="ECO:0007669"/>
    <property type="project" value="InterPro"/>
</dbReference>
<dbReference type="PANTHER" id="PTHR12680">
    <property type="entry name" value="PUTATIVE HOMEODOMAIN TRANSCRIPTION FACTOR PHTF"/>
    <property type="match status" value="1"/>
</dbReference>
<evidence type="ECO:0000256" key="1">
    <source>
        <dbReference type="ARBA" id="ARBA00004141"/>
    </source>
</evidence>
<evidence type="ECO:0000256" key="4">
    <source>
        <dbReference type="ARBA" id="ARBA00023136"/>
    </source>
</evidence>
<gene>
    <name evidence="9" type="ORF">OSB1V03_LOCUS2738</name>
</gene>
<keyword evidence="2 7" id="KW-0812">Transmembrane</keyword>
<dbReference type="InterPro" id="IPR039775">
    <property type="entry name" value="PHTF1/2"/>
</dbReference>
<evidence type="ECO:0000313" key="10">
    <source>
        <dbReference type="Proteomes" id="UP000759131"/>
    </source>
</evidence>
<dbReference type="OrthoDB" id="10066656at2759"/>
<evidence type="ECO:0000256" key="6">
    <source>
        <dbReference type="SAM" id="MobiDB-lite"/>
    </source>
</evidence>
<feature type="transmembrane region" description="Helical" evidence="7">
    <location>
        <begin position="98"/>
        <end position="119"/>
    </location>
</feature>
<feature type="region of interest" description="Disordered" evidence="6">
    <location>
        <begin position="309"/>
        <end position="372"/>
    </location>
</feature>
<dbReference type="EMBL" id="OC855581">
    <property type="protein sequence ID" value="CAD7622273.1"/>
    <property type="molecule type" value="Genomic_DNA"/>
</dbReference>
<name>A0A7R9PVD2_9ACAR</name>
<reference evidence="9" key="1">
    <citation type="submission" date="2020-11" db="EMBL/GenBank/DDBJ databases">
        <authorList>
            <person name="Tran Van P."/>
        </authorList>
    </citation>
    <scope>NUCLEOTIDE SEQUENCE</scope>
</reference>
<protein>
    <recommendedName>
        <fullName evidence="8">PHTF1/2 N-terminal domain-containing protein</fullName>
    </recommendedName>
</protein>
<feature type="compositionally biased region" description="Polar residues" evidence="6">
    <location>
        <begin position="170"/>
        <end position="181"/>
    </location>
</feature>
<dbReference type="Proteomes" id="UP000759131">
    <property type="component" value="Unassembled WGS sequence"/>
</dbReference>
<evidence type="ECO:0000259" key="8">
    <source>
        <dbReference type="Pfam" id="PF12129"/>
    </source>
</evidence>
<dbReference type="EMBL" id="CAJPIZ010001006">
    <property type="protein sequence ID" value="CAG2102703.1"/>
    <property type="molecule type" value="Genomic_DNA"/>
</dbReference>
<feature type="transmembrane region" description="Helical" evidence="7">
    <location>
        <begin position="571"/>
        <end position="592"/>
    </location>
</feature>
<feature type="compositionally biased region" description="Basic and acidic residues" evidence="6">
    <location>
        <begin position="192"/>
        <end position="205"/>
    </location>
</feature>
<proteinExistence type="predicted"/>
<keyword evidence="10" id="KW-1185">Reference proteome</keyword>
<dbReference type="InterPro" id="IPR021980">
    <property type="entry name" value="PHTF1/2_N"/>
</dbReference>
<feature type="compositionally biased region" description="Basic and acidic residues" evidence="6">
    <location>
        <begin position="309"/>
        <end position="328"/>
    </location>
</feature>
<feature type="region of interest" description="Disordered" evidence="6">
    <location>
        <begin position="170"/>
        <end position="222"/>
    </location>
</feature>
<organism evidence="9">
    <name type="scientific">Medioppia subpectinata</name>
    <dbReference type="NCBI Taxonomy" id="1979941"/>
    <lineage>
        <taxon>Eukaryota</taxon>
        <taxon>Metazoa</taxon>
        <taxon>Ecdysozoa</taxon>
        <taxon>Arthropoda</taxon>
        <taxon>Chelicerata</taxon>
        <taxon>Arachnida</taxon>
        <taxon>Acari</taxon>
        <taxon>Acariformes</taxon>
        <taxon>Sarcoptiformes</taxon>
        <taxon>Oribatida</taxon>
        <taxon>Brachypylina</taxon>
        <taxon>Oppioidea</taxon>
        <taxon>Oppiidae</taxon>
        <taxon>Medioppia</taxon>
    </lineage>
</organism>
<evidence type="ECO:0000256" key="5">
    <source>
        <dbReference type="ARBA" id="ARBA00023180"/>
    </source>
</evidence>
<evidence type="ECO:0000313" key="9">
    <source>
        <dbReference type="EMBL" id="CAD7622273.1"/>
    </source>
</evidence>
<keyword evidence="3 7" id="KW-1133">Transmembrane helix</keyword>
<feature type="domain" description="PHTF1/2 N-terminal" evidence="8">
    <location>
        <begin position="2"/>
        <end position="160"/>
    </location>
</feature>
<comment type="subcellular location">
    <subcellularLocation>
        <location evidence="1">Membrane</location>
        <topology evidence="1">Multi-pass membrane protein</topology>
    </subcellularLocation>
</comment>
<dbReference type="PANTHER" id="PTHR12680:SF6">
    <property type="entry name" value="PROTEIN PHTF"/>
    <property type="match status" value="1"/>
</dbReference>
<dbReference type="Pfam" id="PF12129">
    <property type="entry name" value="PHTF1-2_N"/>
    <property type="match status" value="1"/>
</dbReference>
<feature type="compositionally biased region" description="Basic residues" evidence="6">
    <location>
        <begin position="182"/>
        <end position="191"/>
    </location>
</feature>
<dbReference type="GO" id="GO:0016020">
    <property type="term" value="C:membrane"/>
    <property type="evidence" value="ECO:0007669"/>
    <property type="project" value="UniProtKB-SubCell"/>
</dbReference>